<gene>
    <name evidence="2" type="ordered locus">Natpe_3955</name>
    <name evidence="3" type="ORF">C488_08162</name>
</gene>
<dbReference type="KEGG" id="npe:Natpe_3955"/>
<dbReference type="InterPro" id="IPR000835">
    <property type="entry name" value="HTH_MarR-typ"/>
</dbReference>
<dbReference type="EMBL" id="AOIE01000053">
    <property type="protein sequence ID" value="ELY76524.1"/>
    <property type="molecule type" value="Genomic_DNA"/>
</dbReference>
<evidence type="ECO:0000313" key="2">
    <source>
        <dbReference type="EMBL" id="AGB33704.1"/>
    </source>
</evidence>
<dbReference type="HOGENOM" id="CLU_195719_0_0_2"/>
<dbReference type="Pfam" id="PF12802">
    <property type="entry name" value="MarR_2"/>
    <property type="match status" value="1"/>
</dbReference>
<keyword evidence="2" id="KW-0614">Plasmid</keyword>
<reference evidence="2" key="2">
    <citation type="submission" date="2012-02" db="EMBL/GenBank/DDBJ databases">
        <title>Complete sequence of plasmid 1 of Natrinema pellirubrum DSM 15624.</title>
        <authorList>
            <consortium name="US DOE Joint Genome Institute"/>
            <person name="Lucas S."/>
            <person name="Han J."/>
            <person name="Lapidus A."/>
            <person name="Cheng J.-F."/>
            <person name="Goodwin L."/>
            <person name="Pitluck S."/>
            <person name="Peters L."/>
            <person name="Teshima H."/>
            <person name="Detter J.C."/>
            <person name="Han C."/>
            <person name="Tapia R."/>
            <person name="Land M."/>
            <person name="Hauser L."/>
            <person name="Kyrpides N."/>
            <person name="Ivanova N."/>
            <person name="Pagani I."/>
            <person name="Sproer C."/>
            <person name="Anderson I."/>
            <person name="Woyke T."/>
        </authorList>
    </citation>
    <scope>NUCLEOTIDE SEQUENCE</scope>
    <source>
        <strain evidence="2">DSM 15624</strain>
        <plasmid evidence="2">pNATPE01</plasmid>
    </source>
</reference>
<evidence type="ECO:0000313" key="5">
    <source>
        <dbReference type="Proteomes" id="UP000011593"/>
    </source>
</evidence>
<name>L0JR25_NATP1</name>
<dbReference type="InterPro" id="IPR011991">
    <property type="entry name" value="ArsR-like_HTH"/>
</dbReference>
<keyword evidence="5" id="KW-1185">Reference proteome</keyword>
<dbReference type="OrthoDB" id="275628at2157"/>
<dbReference type="eggNOG" id="arCOG00393">
    <property type="taxonomic scope" value="Archaea"/>
</dbReference>
<dbReference type="GO" id="GO:0003700">
    <property type="term" value="F:DNA-binding transcription factor activity"/>
    <property type="evidence" value="ECO:0007669"/>
    <property type="project" value="InterPro"/>
</dbReference>
<evidence type="ECO:0000259" key="1">
    <source>
        <dbReference type="Pfam" id="PF12802"/>
    </source>
</evidence>
<protein>
    <recommendedName>
        <fullName evidence="1">HTH marR-type domain-containing protein</fullName>
    </recommendedName>
</protein>
<dbReference type="Proteomes" id="UP000011593">
    <property type="component" value="Unassembled WGS sequence"/>
</dbReference>
<feature type="domain" description="HTH marR-type" evidence="1">
    <location>
        <begin position="18"/>
        <end position="61"/>
    </location>
</feature>
<dbReference type="Proteomes" id="UP000010843">
    <property type="component" value="Plasmid pNATPE01"/>
</dbReference>
<reference evidence="4" key="1">
    <citation type="submission" date="2012-02" db="EMBL/GenBank/DDBJ databases">
        <title>Complete sequence of plasmid 1 of Natrinema pellirubrum DSM 15624.</title>
        <authorList>
            <person name="Lucas S."/>
            <person name="Han J."/>
            <person name="Lapidus A."/>
            <person name="Cheng J.-F."/>
            <person name="Goodwin L."/>
            <person name="Pitluck S."/>
            <person name="Peters L."/>
            <person name="Teshima H."/>
            <person name="Detter J.C."/>
            <person name="Han C."/>
            <person name="Tapia R."/>
            <person name="Land M."/>
            <person name="Hauser L."/>
            <person name="Kyrpides N."/>
            <person name="Ivanova N."/>
            <person name="Pagani I."/>
            <person name="Sproer C."/>
            <person name="Anderson I."/>
            <person name="Woyke T."/>
        </authorList>
    </citation>
    <scope>NUCLEOTIDE SEQUENCE [LARGE SCALE GENOMIC DNA]</scope>
    <source>
        <strain evidence="4">DSM 15624 / JCM 10476 / NCIMB 786</strain>
        <plasmid evidence="4">pNATPE01</plasmid>
    </source>
</reference>
<evidence type="ECO:0000313" key="4">
    <source>
        <dbReference type="Proteomes" id="UP000010843"/>
    </source>
</evidence>
<reference evidence="3 5" key="3">
    <citation type="journal article" date="2014" name="PLoS Genet.">
        <title>Phylogenetically driven sequencing of extremely halophilic archaea reveals strategies for static and dynamic osmo-response.</title>
        <authorList>
            <person name="Becker E.A."/>
            <person name="Seitzer P.M."/>
            <person name="Tritt A."/>
            <person name="Larsen D."/>
            <person name="Krusor M."/>
            <person name="Yao A.I."/>
            <person name="Wu D."/>
            <person name="Madern D."/>
            <person name="Eisen J.A."/>
            <person name="Darling A.E."/>
            <person name="Facciotti M.T."/>
        </authorList>
    </citation>
    <scope>NUCLEOTIDE SEQUENCE [LARGE SCALE GENOMIC DNA]</scope>
    <source>
        <strain evidence="3 5">DSM 15624</strain>
    </source>
</reference>
<organism evidence="2 4">
    <name type="scientific">Natrinema pellirubrum (strain DSM 15624 / CIP 106293 / JCM 10476 / NCIMB 786 / 157)</name>
    <dbReference type="NCBI Taxonomy" id="797303"/>
    <lineage>
        <taxon>Archaea</taxon>
        <taxon>Methanobacteriati</taxon>
        <taxon>Methanobacteriota</taxon>
        <taxon>Stenosarchaea group</taxon>
        <taxon>Halobacteria</taxon>
        <taxon>Halobacteriales</taxon>
        <taxon>Natrialbaceae</taxon>
        <taxon>Natrinema</taxon>
    </lineage>
</organism>
<dbReference type="InterPro" id="IPR036388">
    <property type="entry name" value="WH-like_DNA-bd_sf"/>
</dbReference>
<evidence type="ECO:0000313" key="3">
    <source>
        <dbReference type="EMBL" id="ELY76524.1"/>
    </source>
</evidence>
<dbReference type="InterPro" id="IPR036390">
    <property type="entry name" value="WH_DNA-bd_sf"/>
</dbReference>
<dbReference type="CDD" id="cd00090">
    <property type="entry name" value="HTH_ARSR"/>
    <property type="match status" value="1"/>
</dbReference>
<accession>L0JR25</accession>
<dbReference type="SUPFAM" id="SSF46785">
    <property type="entry name" value="Winged helix' DNA-binding domain"/>
    <property type="match status" value="1"/>
</dbReference>
<sequence>MSATMMEADELIESDREILDELQKGRCTPAVLVDWTGLSKQTIHNRLNVLVAAGHVEKAHDSGLYELVDDPRDD</sequence>
<dbReference type="AlphaFoldDB" id="L0JR25"/>
<dbReference type="Gene3D" id="1.10.10.10">
    <property type="entry name" value="Winged helix-like DNA-binding domain superfamily/Winged helix DNA-binding domain"/>
    <property type="match status" value="1"/>
</dbReference>
<dbReference type="EMBL" id="CP003373">
    <property type="protein sequence ID" value="AGB33704.1"/>
    <property type="molecule type" value="Genomic_DNA"/>
</dbReference>
<proteinExistence type="predicted"/>
<geneLocation type="plasmid" evidence="2 4">
    <name>pNATPE01</name>
</geneLocation>